<feature type="domain" description="Competence protein CoiA nuclease-like" evidence="2">
    <location>
        <begin position="87"/>
        <end position="168"/>
    </location>
</feature>
<evidence type="ECO:0000256" key="1">
    <source>
        <dbReference type="SAM" id="MobiDB-lite"/>
    </source>
</evidence>
<name>A0A841DMD4_9ACTN</name>
<reference evidence="3 4" key="1">
    <citation type="submission" date="2020-08" db="EMBL/GenBank/DDBJ databases">
        <title>Sequencing the genomes of 1000 actinobacteria strains.</title>
        <authorList>
            <person name="Klenk H.-P."/>
        </authorList>
    </citation>
    <scope>NUCLEOTIDE SEQUENCE [LARGE SCALE GENOMIC DNA]</scope>
    <source>
        <strain evidence="3 4">DSM 17294</strain>
    </source>
</reference>
<gene>
    <name evidence="3" type="ORF">HDA44_003164</name>
</gene>
<feature type="compositionally biased region" description="Low complexity" evidence="1">
    <location>
        <begin position="272"/>
        <end position="281"/>
    </location>
</feature>
<proteinExistence type="predicted"/>
<organism evidence="3 4">
    <name type="scientific">Kribbella solani</name>
    <dbReference type="NCBI Taxonomy" id="236067"/>
    <lineage>
        <taxon>Bacteria</taxon>
        <taxon>Bacillati</taxon>
        <taxon>Actinomycetota</taxon>
        <taxon>Actinomycetes</taxon>
        <taxon>Propionibacteriales</taxon>
        <taxon>Kribbellaceae</taxon>
        <taxon>Kribbella</taxon>
    </lineage>
</organism>
<dbReference type="Proteomes" id="UP000558997">
    <property type="component" value="Unassembled WGS sequence"/>
</dbReference>
<dbReference type="EMBL" id="JACHNF010000001">
    <property type="protein sequence ID" value="MBB5979823.1"/>
    <property type="molecule type" value="Genomic_DNA"/>
</dbReference>
<evidence type="ECO:0000259" key="2">
    <source>
        <dbReference type="Pfam" id="PF06054"/>
    </source>
</evidence>
<protein>
    <recommendedName>
        <fullName evidence="2">Competence protein CoiA nuclease-like domain-containing protein</fullName>
    </recommendedName>
</protein>
<keyword evidence="4" id="KW-1185">Reference proteome</keyword>
<comment type="caution">
    <text evidence="3">The sequence shown here is derived from an EMBL/GenBank/DDBJ whole genome shotgun (WGS) entry which is preliminary data.</text>
</comment>
<dbReference type="AlphaFoldDB" id="A0A841DMD4"/>
<dbReference type="Pfam" id="PF06054">
    <property type="entry name" value="CoiA_nuc"/>
    <property type="match status" value="1"/>
</dbReference>
<sequence>MPKDLLVIGLDLTTGHEVQITSQPLEYWKAKGYSGDRSLVCLLCHEGLDLREPREVPLIVKGRIGGARRHHFSHPPHEAPIGGHGPESWWHAEAKQLVATWARSQPDVAKVSIEHWTLDRRRRTDVQVTLRAGERLAIEVQQQPLADQAWRARHCDYVAAGLVDVWLWHPGTGVPHVVYADGLPGWTLDLDNAAVGVQVGVAARDDVPLRWPPEPGDRTASITVPLPDMTLASDGLHPPAWLLTQIAAAAAAARDNEGAGTSGPRVMPVPNRTSRPARSTARTAITAPAIDVRRGRVMLFPGGIRPPRSERVLVSTTRRGHDIYRDDALPPYANLPGPPRYICDCGLVLLSPGDHP</sequence>
<dbReference type="RefSeq" id="WP_184835088.1">
    <property type="nucleotide sequence ID" value="NZ_BAAAVN010000006.1"/>
</dbReference>
<feature type="region of interest" description="Disordered" evidence="1">
    <location>
        <begin position="256"/>
        <end position="281"/>
    </location>
</feature>
<accession>A0A841DMD4</accession>
<evidence type="ECO:0000313" key="3">
    <source>
        <dbReference type="EMBL" id="MBB5979823.1"/>
    </source>
</evidence>
<dbReference type="InterPro" id="IPR010330">
    <property type="entry name" value="CoiA_nuc"/>
</dbReference>
<evidence type="ECO:0000313" key="4">
    <source>
        <dbReference type="Proteomes" id="UP000558997"/>
    </source>
</evidence>